<evidence type="ECO:0000256" key="5">
    <source>
        <dbReference type="ARBA" id="ARBA00022692"/>
    </source>
</evidence>
<dbReference type="Proteomes" id="UP000284841">
    <property type="component" value="Unassembled WGS sequence"/>
</dbReference>
<dbReference type="AlphaFoldDB" id="A0A415DYC3"/>
<evidence type="ECO:0000256" key="4">
    <source>
        <dbReference type="ARBA" id="ARBA00022475"/>
    </source>
</evidence>
<evidence type="ECO:0000256" key="9">
    <source>
        <dbReference type="SAM" id="Phobius"/>
    </source>
</evidence>
<feature type="transmembrane region" description="Helical" evidence="9">
    <location>
        <begin position="433"/>
        <end position="452"/>
    </location>
</feature>
<evidence type="ECO:0000259" key="10">
    <source>
        <dbReference type="Pfam" id="PF03553"/>
    </source>
</evidence>
<sequence>MSTSSKKVTKPQAFFMLILGIVLVVVGFLVTEDADAVILLSVGALLSVIAVVFGTKYSDIQSTIITLVKNMIMPILIIFSVGMMIGTWVLSGTVPIMVYYGIQIISPSIFYFLTCLICTVMALIMGSSWGTISTVGIAFLGMASGLGMSPVITAGAIASGALCGDKLSPMSDSPNVSAAVSKVNLFEGCIHAAKTSLPALVICLVYFLILGFSNGASGTSADTEAYDTIVEGLSSIFHLNPLLLLPPVVVIVLIIMKKPILPTFAVGIVLGAVLSMVFQSASISDVASVMMNGYGQESGVEIIDSIILRGGLASFLEIAAILIAACVFGAPLRASGVIDALLDLITTTSKSPKSMAAKVYAMCLTFFVITGGYDLTYAALGPMLPDLFDKYHLHRKNLSRILQDCTISLSPMIPWGGMGAFYAATLGVANSDFFIYAPLTWLSTVIGFIYILTGFTMTKVTDEEIAAQDAALEA</sequence>
<evidence type="ECO:0000256" key="3">
    <source>
        <dbReference type="ARBA" id="ARBA00022449"/>
    </source>
</evidence>
<feature type="transmembrane region" description="Helical" evidence="9">
    <location>
        <begin position="108"/>
        <end position="140"/>
    </location>
</feature>
<keyword evidence="5 9" id="KW-0812">Transmembrane</keyword>
<dbReference type="OrthoDB" id="9762978at2"/>
<dbReference type="InterPro" id="IPR052180">
    <property type="entry name" value="NhaC_Na-H+_Antiporter"/>
</dbReference>
<evidence type="ECO:0000256" key="7">
    <source>
        <dbReference type="ARBA" id="ARBA00023136"/>
    </source>
</evidence>
<evidence type="ECO:0000256" key="1">
    <source>
        <dbReference type="ARBA" id="ARBA00004651"/>
    </source>
</evidence>
<keyword evidence="12" id="KW-1185">Reference proteome</keyword>
<feature type="transmembrane region" description="Helical" evidence="9">
    <location>
        <begin position="75"/>
        <end position="102"/>
    </location>
</feature>
<feature type="transmembrane region" description="Helical" evidence="9">
    <location>
        <begin position="359"/>
        <end position="380"/>
    </location>
</feature>
<dbReference type="PANTHER" id="PTHR33451:SF3">
    <property type="entry name" value="MALATE-2H(+)_NA(+)-LACTATE ANTIPORTER"/>
    <property type="match status" value="1"/>
</dbReference>
<keyword evidence="7 9" id="KW-0472">Membrane</keyword>
<dbReference type="GO" id="GO:0005886">
    <property type="term" value="C:plasma membrane"/>
    <property type="evidence" value="ECO:0007669"/>
    <property type="project" value="UniProtKB-SubCell"/>
</dbReference>
<name>A0A415DYC3_9FIRM</name>
<dbReference type="RefSeq" id="WP_118336040.1">
    <property type="nucleotide sequence ID" value="NZ_AP025567.1"/>
</dbReference>
<comment type="subcellular location">
    <subcellularLocation>
        <location evidence="1">Cell membrane</location>
        <topology evidence="1">Multi-pass membrane protein</topology>
    </subcellularLocation>
</comment>
<dbReference type="EMBL" id="QRMS01000004">
    <property type="protein sequence ID" value="RHJ85859.1"/>
    <property type="molecule type" value="Genomic_DNA"/>
</dbReference>
<keyword evidence="2" id="KW-0813">Transport</keyword>
<evidence type="ECO:0000256" key="8">
    <source>
        <dbReference type="ARBA" id="ARBA00038435"/>
    </source>
</evidence>
<feature type="transmembrane region" description="Helical" evidence="9">
    <location>
        <begin position="263"/>
        <end position="283"/>
    </location>
</feature>
<feature type="domain" description="Na+/H+ antiporter NhaC-like C-terminal" evidence="10">
    <location>
        <begin position="160"/>
        <end position="455"/>
    </location>
</feature>
<feature type="transmembrane region" description="Helical" evidence="9">
    <location>
        <begin position="236"/>
        <end position="256"/>
    </location>
</feature>
<dbReference type="GO" id="GO:0015297">
    <property type="term" value="F:antiporter activity"/>
    <property type="evidence" value="ECO:0007669"/>
    <property type="project" value="UniProtKB-KW"/>
</dbReference>
<evidence type="ECO:0000256" key="6">
    <source>
        <dbReference type="ARBA" id="ARBA00022989"/>
    </source>
</evidence>
<protein>
    <submittedName>
        <fullName evidence="11">Na+/H+ antiporter NhaC</fullName>
    </submittedName>
</protein>
<keyword evidence="6 9" id="KW-1133">Transmembrane helix</keyword>
<feature type="transmembrane region" description="Helical" evidence="9">
    <location>
        <begin position="318"/>
        <end position="338"/>
    </location>
</feature>
<feature type="transmembrane region" description="Helical" evidence="9">
    <location>
        <begin position="36"/>
        <end position="54"/>
    </location>
</feature>
<accession>A0A415DYC3</accession>
<gene>
    <name evidence="11" type="ORF">DW099_13505</name>
</gene>
<feature type="transmembrane region" description="Helical" evidence="9">
    <location>
        <begin position="197"/>
        <end position="216"/>
    </location>
</feature>
<dbReference type="Pfam" id="PF03553">
    <property type="entry name" value="Na_H_antiporter"/>
    <property type="match status" value="1"/>
</dbReference>
<keyword evidence="3" id="KW-0050">Antiport</keyword>
<evidence type="ECO:0000256" key="2">
    <source>
        <dbReference type="ARBA" id="ARBA00022448"/>
    </source>
</evidence>
<reference evidence="11 12" key="1">
    <citation type="submission" date="2018-08" db="EMBL/GenBank/DDBJ databases">
        <title>A genome reference for cultivated species of the human gut microbiota.</title>
        <authorList>
            <person name="Zou Y."/>
            <person name="Xue W."/>
            <person name="Luo G."/>
        </authorList>
    </citation>
    <scope>NUCLEOTIDE SEQUENCE [LARGE SCALE GENOMIC DNA]</scope>
    <source>
        <strain evidence="11 12">AM07-24</strain>
    </source>
</reference>
<comment type="similarity">
    <text evidence="8">Belongs to the NhaC Na(+)/H(+) (TC 2.A.35) antiporter family.</text>
</comment>
<evidence type="ECO:0000313" key="11">
    <source>
        <dbReference type="EMBL" id="RHJ85859.1"/>
    </source>
</evidence>
<evidence type="ECO:0000313" key="12">
    <source>
        <dbReference type="Proteomes" id="UP000284841"/>
    </source>
</evidence>
<comment type="caution">
    <text evidence="11">The sequence shown here is derived from an EMBL/GenBank/DDBJ whole genome shotgun (WGS) entry which is preliminary data.</text>
</comment>
<organism evidence="11 12">
    <name type="scientific">Emergencia timonensis</name>
    <dbReference type="NCBI Taxonomy" id="1776384"/>
    <lineage>
        <taxon>Bacteria</taxon>
        <taxon>Bacillati</taxon>
        <taxon>Bacillota</taxon>
        <taxon>Clostridia</taxon>
        <taxon>Peptostreptococcales</taxon>
        <taxon>Anaerovoracaceae</taxon>
        <taxon>Emergencia</taxon>
    </lineage>
</organism>
<proteinExistence type="inferred from homology"/>
<dbReference type="InterPro" id="IPR018461">
    <property type="entry name" value="Na/H_Antiport_NhaC-like_C"/>
</dbReference>
<keyword evidence="4" id="KW-1003">Cell membrane</keyword>
<dbReference type="PANTHER" id="PTHR33451">
    <property type="entry name" value="MALATE-2H(+)/NA(+)-LACTATE ANTIPORTER"/>
    <property type="match status" value="1"/>
</dbReference>
<feature type="transmembrane region" description="Helical" evidence="9">
    <location>
        <begin position="12"/>
        <end position="30"/>
    </location>
</feature>